<feature type="transmembrane region" description="Helical" evidence="6">
    <location>
        <begin position="796"/>
        <end position="822"/>
    </location>
</feature>
<accession>A0ABV7VUU9</accession>
<dbReference type="Pfam" id="PF02687">
    <property type="entry name" value="FtsX"/>
    <property type="match status" value="2"/>
</dbReference>
<keyword evidence="5 6" id="KW-0472">Membrane</keyword>
<name>A0ABV7VUU9_9GAMM</name>
<dbReference type="Proteomes" id="UP001595722">
    <property type="component" value="Unassembled WGS sequence"/>
</dbReference>
<evidence type="ECO:0000313" key="9">
    <source>
        <dbReference type="Proteomes" id="UP001595722"/>
    </source>
</evidence>
<keyword evidence="3 6" id="KW-0812">Transmembrane</keyword>
<feature type="transmembrane region" description="Helical" evidence="6">
    <location>
        <begin position="712"/>
        <end position="734"/>
    </location>
</feature>
<feature type="transmembrane region" description="Helical" evidence="6">
    <location>
        <begin position="396"/>
        <end position="416"/>
    </location>
</feature>
<feature type="transmembrane region" description="Helical" evidence="6">
    <location>
        <begin position="761"/>
        <end position="784"/>
    </location>
</feature>
<evidence type="ECO:0000256" key="4">
    <source>
        <dbReference type="ARBA" id="ARBA00022989"/>
    </source>
</evidence>
<evidence type="ECO:0000256" key="6">
    <source>
        <dbReference type="SAM" id="Phobius"/>
    </source>
</evidence>
<evidence type="ECO:0000256" key="1">
    <source>
        <dbReference type="ARBA" id="ARBA00004651"/>
    </source>
</evidence>
<dbReference type="EMBL" id="JBHRYB010000006">
    <property type="protein sequence ID" value="MFC3680326.1"/>
    <property type="molecule type" value="Genomic_DNA"/>
</dbReference>
<proteinExistence type="predicted"/>
<reference evidence="9" key="1">
    <citation type="journal article" date="2019" name="Int. J. Syst. Evol. Microbiol.">
        <title>The Global Catalogue of Microorganisms (GCM) 10K type strain sequencing project: providing services to taxonomists for standard genome sequencing and annotation.</title>
        <authorList>
            <consortium name="The Broad Institute Genomics Platform"/>
            <consortium name="The Broad Institute Genome Sequencing Center for Infectious Disease"/>
            <person name="Wu L."/>
            <person name="Ma J."/>
        </authorList>
    </citation>
    <scope>NUCLEOTIDE SEQUENCE [LARGE SCALE GENOMIC DNA]</scope>
    <source>
        <strain evidence="9">KCTC 42424</strain>
    </source>
</reference>
<keyword evidence="2" id="KW-1003">Cell membrane</keyword>
<comment type="subcellular location">
    <subcellularLocation>
        <location evidence="1">Cell membrane</location>
        <topology evidence="1">Multi-pass membrane protein</topology>
    </subcellularLocation>
</comment>
<dbReference type="InterPro" id="IPR003838">
    <property type="entry name" value="ABC3_permease_C"/>
</dbReference>
<keyword evidence="4 6" id="KW-1133">Transmembrane helix</keyword>
<feature type="transmembrane region" description="Helical" evidence="6">
    <location>
        <begin position="262"/>
        <end position="286"/>
    </location>
</feature>
<feature type="transmembrane region" description="Helical" evidence="6">
    <location>
        <begin position="476"/>
        <end position="495"/>
    </location>
</feature>
<sequence length="839" mass="92089">MSLWQQWALSLRLLSREARSGELTLILVALLIAVTSTTAIAVFNARLDLAMQARSNDLLGADLRLKSTTLINDEWRQQAQQLGVETARTLTFPSVVLKGDEMALAAIKAVDDGYPLRGRLLISDRVYDDQPETNARLAERGPAVGEIWVEPRLLALLGAEVGDRLELGEAEYTIGAVILEESDRGGNFYTLSPRVMIHWQDIENSSLLGPGSRLRYRLLLKGDAGILQQLRTQWPLEANQSFESLQDSNQAMSNALQRAQRYLGLAALLAVVLASVAVAICAQRYAQRHFDISALMRTFGLQQRQVYRIYATQLLLLGVLATLLGSALAALIQQLLIGLLQGVLPENLPAAPLSAWLLGASSGILTLFGFALPYILPLSRVTPLRVLRRDLTPVPLSGWLITLLSLAALTLLLWFFTADMALTLGMMLGGGLVVMCLLTLLHLLIRGLRRRLGNRELPLVVRFAWQHLSRNSRQTAGQVLAFSLTLMVMAVIGVVRNDLIADWQASLPDDAPNVFAINIQPYQKDAFYQRLEQAGYRAERLYTMVPGRLVQINGESVQSLEVADDPAINRDLALTSDTVLPASNRIVSGSWQALQQQKNQLSIEQRLASRLGVTLGDELSFRAGGVDFNATISSIREVDWGSLSPNFYMMFSADVLQRLPGSFLTSFYVPADQQSQLTQLIRDFPAVTLLDMQVVLGQIQTLLAQVSLAVELILTFVLVAAALVMVATLIASLSERLREGAVLRTLGAGSDVIRRAQMTEFALLGGLSALLALLGGETILWGLYRFLLDIPYQGPFAGLGLAWIWLPPLTALLLIVLGTWLMRAAVNVAPLQVLRELES</sequence>
<evidence type="ECO:0000259" key="7">
    <source>
        <dbReference type="Pfam" id="PF02687"/>
    </source>
</evidence>
<evidence type="ECO:0000256" key="5">
    <source>
        <dbReference type="ARBA" id="ARBA00023136"/>
    </source>
</evidence>
<feature type="transmembrane region" description="Helical" evidence="6">
    <location>
        <begin position="307"/>
        <end position="333"/>
    </location>
</feature>
<feature type="domain" description="ABC3 transporter permease C-terminal" evidence="7">
    <location>
        <begin position="265"/>
        <end position="375"/>
    </location>
</feature>
<dbReference type="RefSeq" id="WP_376866256.1">
    <property type="nucleotide sequence ID" value="NZ_JBHRYB010000006.1"/>
</dbReference>
<evidence type="ECO:0000313" key="8">
    <source>
        <dbReference type="EMBL" id="MFC3680326.1"/>
    </source>
</evidence>
<keyword evidence="9" id="KW-1185">Reference proteome</keyword>
<evidence type="ECO:0000256" key="3">
    <source>
        <dbReference type="ARBA" id="ARBA00022692"/>
    </source>
</evidence>
<dbReference type="PANTHER" id="PTHR30287">
    <property type="entry name" value="MEMBRANE COMPONENT OF PREDICTED ABC SUPERFAMILY METABOLITE UPTAKE TRANSPORTER"/>
    <property type="match status" value="1"/>
</dbReference>
<dbReference type="InterPro" id="IPR038766">
    <property type="entry name" value="Membrane_comp_ABC_pdt"/>
</dbReference>
<gene>
    <name evidence="8" type="ORF">ACFOMG_09485</name>
</gene>
<dbReference type="PANTHER" id="PTHR30287:SF1">
    <property type="entry name" value="INNER MEMBRANE PROTEIN"/>
    <property type="match status" value="1"/>
</dbReference>
<protein>
    <submittedName>
        <fullName evidence="8">ABC transporter permease</fullName>
    </submittedName>
</protein>
<feature type="transmembrane region" description="Helical" evidence="6">
    <location>
        <begin position="353"/>
        <end position="376"/>
    </location>
</feature>
<feature type="domain" description="ABC3 transporter permease C-terminal" evidence="7">
    <location>
        <begin position="712"/>
        <end position="822"/>
    </location>
</feature>
<feature type="transmembrane region" description="Helical" evidence="6">
    <location>
        <begin position="422"/>
        <end position="445"/>
    </location>
</feature>
<comment type="caution">
    <text evidence="8">The sequence shown here is derived from an EMBL/GenBank/DDBJ whole genome shotgun (WGS) entry which is preliminary data.</text>
</comment>
<evidence type="ECO:0000256" key="2">
    <source>
        <dbReference type="ARBA" id="ARBA00022475"/>
    </source>
</evidence>
<organism evidence="8 9">
    <name type="scientific">Bacterioplanoides pacificum</name>
    <dbReference type="NCBI Taxonomy" id="1171596"/>
    <lineage>
        <taxon>Bacteria</taxon>
        <taxon>Pseudomonadati</taxon>
        <taxon>Pseudomonadota</taxon>
        <taxon>Gammaproteobacteria</taxon>
        <taxon>Oceanospirillales</taxon>
        <taxon>Oceanospirillaceae</taxon>
        <taxon>Bacterioplanoides</taxon>
    </lineage>
</organism>